<dbReference type="InterPro" id="IPR015262">
    <property type="entry name" value="tRNA_Ile_lys_synt_subst-bd"/>
</dbReference>
<dbReference type="HAMAP" id="MF_01161">
    <property type="entry name" value="tRNA_Ile_lys_synt"/>
    <property type="match status" value="1"/>
</dbReference>
<comment type="caution">
    <text evidence="10">The sequence shown here is derived from an EMBL/GenBank/DDBJ whole genome shotgun (WGS) entry which is preliminary data.</text>
</comment>
<keyword evidence="2 8" id="KW-0963">Cytoplasm</keyword>
<organism evidence="10 11">
    <name type="scientific">Pseudoalteromonas qingdaonensis</name>
    <dbReference type="NCBI Taxonomy" id="3131913"/>
    <lineage>
        <taxon>Bacteria</taxon>
        <taxon>Pseudomonadati</taxon>
        <taxon>Pseudomonadota</taxon>
        <taxon>Gammaproteobacteria</taxon>
        <taxon>Alteromonadales</taxon>
        <taxon>Pseudoalteromonadaceae</taxon>
        <taxon>Pseudoalteromonas</taxon>
    </lineage>
</organism>
<evidence type="ECO:0000256" key="2">
    <source>
        <dbReference type="ARBA" id="ARBA00022490"/>
    </source>
</evidence>
<dbReference type="SUPFAM" id="SSF56037">
    <property type="entry name" value="PheT/TilS domain"/>
    <property type="match status" value="1"/>
</dbReference>
<evidence type="ECO:0000256" key="5">
    <source>
        <dbReference type="ARBA" id="ARBA00022741"/>
    </source>
</evidence>
<comment type="catalytic activity">
    <reaction evidence="7 8">
        <text>cytidine(34) in tRNA(Ile2) + L-lysine + ATP = lysidine(34) in tRNA(Ile2) + AMP + diphosphate + H(+)</text>
        <dbReference type="Rhea" id="RHEA:43744"/>
        <dbReference type="Rhea" id="RHEA-COMP:10625"/>
        <dbReference type="Rhea" id="RHEA-COMP:10670"/>
        <dbReference type="ChEBI" id="CHEBI:15378"/>
        <dbReference type="ChEBI" id="CHEBI:30616"/>
        <dbReference type="ChEBI" id="CHEBI:32551"/>
        <dbReference type="ChEBI" id="CHEBI:33019"/>
        <dbReference type="ChEBI" id="CHEBI:82748"/>
        <dbReference type="ChEBI" id="CHEBI:83665"/>
        <dbReference type="ChEBI" id="CHEBI:456215"/>
        <dbReference type="EC" id="6.3.4.19"/>
    </reaction>
</comment>
<evidence type="ECO:0000313" key="11">
    <source>
        <dbReference type="Proteomes" id="UP001447008"/>
    </source>
</evidence>
<dbReference type="EC" id="6.3.4.19" evidence="8"/>
<keyword evidence="11" id="KW-1185">Reference proteome</keyword>
<evidence type="ECO:0000256" key="1">
    <source>
        <dbReference type="ARBA" id="ARBA00004496"/>
    </source>
</evidence>
<sequence length="444" mass="50301">MYTRFATQLENLLNELPQCQGLAVALSGGLDSMVLLELAQRFVKDKGMPLCAIHIHHGLSANADDWQAFSAEQCRMRGIVFYSEQVVLSEQTRLGIEAKARQARYQAMDKALPAGYALLLGQHSDDQVETFFLRLKRGAGLKGLGGMQALSYWQQRPLLRPLLGISRKQLQQYVESHGLEHIHDESNDDSRFDRNFLRNQVLPLLNKRFPGFSAKVAQTTELLQQQQRLLDEIAAQDLTQLAVNPQQLSLAPLMALGAARANNVLRYWLQSHDVAMPSQLQLQSLCEQLLNARADSQPSLSLRTHSGDEVSVRRFNEQLYLVENQVELLAQQLGCPGPHTLKDARVLSCEPGQGVRAPHAEEQVWVRFGVLNARIRPQHKPYGNKLSHWLKELKVPPWERQRIPLIFYGDTLVAVVGYFYNYDFLAQQGLQWQLKTTLPQSPLM</sequence>
<keyword evidence="5 8" id="KW-0547">Nucleotide-binding</keyword>
<dbReference type="SUPFAM" id="SSF82829">
    <property type="entry name" value="MesJ substrate recognition domain-like"/>
    <property type="match status" value="1"/>
</dbReference>
<accession>A0ABU9MTM6</accession>
<dbReference type="InterPro" id="IPR012796">
    <property type="entry name" value="Lysidine-tRNA-synth_C"/>
</dbReference>
<evidence type="ECO:0000256" key="7">
    <source>
        <dbReference type="ARBA" id="ARBA00048539"/>
    </source>
</evidence>
<dbReference type="Gene3D" id="3.40.50.620">
    <property type="entry name" value="HUPs"/>
    <property type="match status" value="1"/>
</dbReference>
<dbReference type="Gene3D" id="1.20.59.20">
    <property type="match status" value="1"/>
</dbReference>
<dbReference type="InterPro" id="IPR012795">
    <property type="entry name" value="tRNA_Ile_lys_synt_N"/>
</dbReference>
<feature type="domain" description="Lysidine-tRNA(Ile) synthetase C-terminal" evidence="9">
    <location>
        <begin position="364"/>
        <end position="432"/>
    </location>
</feature>
<dbReference type="Pfam" id="PF01171">
    <property type="entry name" value="ATP_bind_3"/>
    <property type="match status" value="1"/>
</dbReference>
<evidence type="ECO:0000259" key="9">
    <source>
        <dbReference type="SMART" id="SM00977"/>
    </source>
</evidence>
<comment type="function">
    <text evidence="8">Ligates lysine onto the cytidine present at position 34 of the AUA codon-specific tRNA(Ile) that contains the anticodon CAU, in an ATP-dependent manner. Cytidine is converted to lysidine, thus changing the amino acid specificity of the tRNA from methionine to isoleucine.</text>
</comment>
<evidence type="ECO:0000256" key="8">
    <source>
        <dbReference type="HAMAP-Rule" id="MF_01161"/>
    </source>
</evidence>
<reference evidence="10 11" key="1">
    <citation type="submission" date="2024-03" db="EMBL/GenBank/DDBJ databases">
        <title>Pseudoalteromonas qingdaonensis sp. nov., isolated from the intestines of marine benthic organisms.</title>
        <authorList>
            <person name="Lin X."/>
            <person name="Fang S."/>
            <person name="Hu X."/>
        </authorList>
    </citation>
    <scope>NUCLEOTIDE SEQUENCE [LARGE SCALE GENOMIC DNA]</scope>
    <source>
        <strain evidence="10 11">YIC-827</strain>
    </source>
</reference>
<dbReference type="SUPFAM" id="SSF52402">
    <property type="entry name" value="Adenine nucleotide alpha hydrolases-like"/>
    <property type="match status" value="1"/>
</dbReference>
<dbReference type="InterPro" id="IPR012094">
    <property type="entry name" value="tRNA_Ile_lys_synt"/>
</dbReference>
<keyword evidence="4 8" id="KW-0819">tRNA processing</keyword>
<dbReference type="Proteomes" id="UP001447008">
    <property type="component" value="Unassembled WGS sequence"/>
</dbReference>
<dbReference type="GO" id="GO:0032267">
    <property type="term" value="F:tRNA(Ile)-lysidine synthase activity"/>
    <property type="evidence" value="ECO:0007669"/>
    <property type="project" value="UniProtKB-EC"/>
</dbReference>
<dbReference type="Pfam" id="PF09179">
    <property type="entry name" value="TilS"/>
    <property type="match status" value="1"/>
</dbReference>
<evidence type="ECO:0000313" key="10">
    <source>
        <dbReference type="EMBL" id="MEM0514659.1"/>
    </source>
</evidence>
<dbReference type="NCBIfam" id="TIGR02433">
    <property type="entry name" value="lysidine_TilS_C"/>
    <property type="match status" value="1"/>
</dbReference>
<dbReference type="SMART" id="SM00977">
    <property type="entry name" value="TilS_C"/>
    <property type="match status" value="1"/>
</dbReference>
<comment type="subcellular location">
    <subcellularLocation>
        <location evidence="1 8">Cytoplasm</location>
    </subcellularLocation>
</comment>
<dbReference type="InterPro" id="IPR011063">
    <property type="entry name" value="TilS/TtcA_N"/>
</dbReference>
<evidence type="ECO:0000256" key="4">
    <source>
        <dbReference type="ARBA" id="ARBA00022694"/>
    </source>
</evidence>
<comment type="similarity">
    <text evidence="8">Belongs to the tRNA(Ile)-lysidine synthase family.</text>
</comment>
<comment type="domain">
    <text evidence="8">The N-terminal region contains the highly conserved SGGXDS motif, predicted to be a P-loop motif involved in ATP binding.</text>
</comment>
<dbReference type="EMBL" id="JBCGCU010000003">
    <property type="protein sequence ID" value="MEM0514659.1"/>
    <property type="molecule type" value="Genomic_DNA"/>
</dbReference>
<dbReference type="PANTHER" id="PTHR43033">
    <property type="entry name" value="TRNA(ILE)-LYSIDINE SYNTHASE-RELATED"/>
    <property type="match status" value="1"/>
</dbReference>
<dbReference type="RefSeq" id="WP_342676636.1">
    <property type="nucleotide sequence ID" value="NZ_JBCGCU010000003.1"/>
</dbReference>
<keyword evidence="3 8" id="KW-0436">Ligase</keyword>
<proteinExistence type="inferred from homology"/>
<evidence type="ECO:0000256" key="3">
    <source>
        <dbReference type="ARBA" id="ARBA00022598"/>
    </source>
</evidence>
<dbReference type="NCBIfam" id="TIGR02432">
    <property type="entry name" value="lysidine_TilS_N"/>
    <property type="match status" value="1"/>
</dbReference>
<dbReference type="CDD" id="cd01992">
    <property type="entry name" value="TilS_N"/>
    <property type="match status" value="1"/>
</dbReference>
<protein>
    <recommendedName>
        <fullName evidence="8">tRNA(Ile)-lysidine synthase</fullName>
        <ecNumber evidence="8">6.3.4.19</ecNumber>
    </recommendedName>
    <alternativeName>
        <fullName evidence="8">tRNA(Ile)-2-lysyl-cytidine synthase</fullName>
    </alternativeName>
    <alternativeName>
        <fullName evidence="8">tRNA(Ile)-lysidine synthetase</fullName>
    </alternativeName>
</protein>
<dbReference type="PANTHER" id="PTHR43033:SF1">
    <property type="entry name" value="TRNA(ILE)-LYSIDINE SYNTHASE-RELATED"/>
    <property type="match status" value="1"/>
</dbReference>
<keyword evidence="6 8" id="KW-0067">ATP-binding</keyword>
<evidence type="ECO:0000256" key="6">
    <source>
        <dbReference type="ARBA" id="ARBA00022840"/>
    </source>
</evidence>
<feature type="binding site" evidence="8">
    <location>
        <begin position="27"/>
        <end position="32"/>
    </location>
    <ligand>
        <name>ATP</name>
        <dbReference type="ChEBI" id="CHEBI:30616"/>
    </ligand>
</feature>
<dbReference type="Pfam" id="PF11734">
    <property type="entry name" value="TilS_C"/>
    <property type="match status" value="1"/>
</dbReference>
<name>A0ABU9MTM6_9GAMM</name>
<dbReference type="InterPro" id="IPR014729">
    <property type="entry name" value="Rossmann-like_a/b/a_fold"/>
</dbReference>
<gene>
    <name evidence="8 10" type="primary">tilS</name>
    <name evidence="10" type="ORF">WCN91_04280</name>
</gene>